<dbReference type="AlphaFoldDB" id="A0A850ETG7"/>
<name>A0A850ETG7_9BACL</name>
<dbReference type="RefSeq" id="WP_175371783.1">
    <property type="nucleotide sequence ID" value="NZ_JABWCS010000207.1"/>
</dbReference>
<dbReference type="Proteomes" id="UP000564806">
    <property type="component" value="Unassembled WGS sequence"/>
</dbReference>
<proteinExistence type="predicted"/>
<evidence type="ECO:0000313" key="2">
    <source>
        <dbReference type="Proteomes" id="UP000564806"/>
    </source>
</evidence>
<dbReference type="EMBL" id="JABWCS010000207">
    <property type="protein sequence ID" value="NUU61241.1"/>
    <property type="molecule type" value="Genomic_DNA"/>
</dbReference>
<keyword evidence="2" id="KW-1185">Reference proteome</keyword>
<reference evidence="1" key="1">
    <citation type="submission" date="2020-06" db="EMBL/GenBank/DDBJ databases">
        <title>Paenibacillus sp. nov., isolated from soil.</title>
        <authorList>
            <person name="Seo Y.L."/>
        </authorList>
    </citation>
    <scope>NUCLEOTIDE SEQUENCE [LARGE SCALE GENOMIC DNA]</scope>
    <source>
        <strain evidence="1">JW14</strain>
    </source>
</reference>
<protein>
    <submittedName>
        <fullName evidence="1">Uncharacterized protein</fullName>
    </submittedName>
</protein>
<evidence type="ECO:0000313" key="1">
    <source>
        <dbReference type="EMBL" id="NUU61241.1"/>
    </source>
</evidence>
<comment type="caution">
    <text evidence="1">The sequence shown here is derived from an EMBL/GenBank/DDBJ whole genome shotgun (WGS) entry which is preliminary data.</text>
</comment>
<sequence>MQYKVTVSGHGTPEQWQRIHENVTRTSPNRWNVANAIRLNSELIIEE</sequence>
<gene>
    <name evidence="1" type="ORF">HPT30_12865</name>
</gene>
<organism evidence="1 2">
    <name type="scientific">Paenibacillus agri</name>
    <dbReference type="NCBI Taxonomy" id="2744309"/>
    <lineage>
        <taxon>Bacteria</taxon>
        <taxon>Bacillati</taxon>
        <taxon>Bacillota</taxon>
        <taxon>Bacilli</taxon>
        <taxon>Bacillales</taxon>
        <taxon>Paenibacillaceae</taxon>
        <taxon>Paenibacillus</taxon>
    </lineage>
</organism>
<accession>A0A850ETG7</accession>